<evidence type="ECO:0000313" key="3">
    <source>
        <dbReference type="Proteomes" id="UP000821853"/>
    </source>
</evidence>
<keyword evidence="3" id="KW-1185">Reference proteome</keyword>
<dbReference type="InterPro" id="IPR024079">
    <property type="entry name" value="MetalloPept_cat_dom_sf"/>
</dbReference>
<organism evidence="2 3">
    <name type="scientific">Haemaphysalis longicornis</name>
    <name type="common">Bush tick</name>
    <dbReference type="NCBI Taxonomy" id="44386"/>
    <lineage>
        <taxon>Eukaryota</taxon>
        <taxon>Metazoa</taxon>
        <taxon>Ecdysozoa</taxon>
        <taxon>Arthropoda</taxon>
        <taxon>Chelicerata</taxon>
        <taxon>Arachnida</taxon>
        <taxon>Acari</taxon>
        <taxon>Parasitiformes</taxon>
        <taxon>Ixodida</taxon>
        <taxon>Ixodoidea</taxon>
        <taxon>Ixodidae</taxon>
        <taxon>Haemaphysalinae</taxon>
        <taxon>Haemaphysalis</taxon>
    </lineage>
</organism>
<dbReference type="InterPro" id="IPR042089">
    <property type="entry name" value="Peptidase_M13_dom_2"/>
</dbReference>
<evidence type="ECO:0000313" key="2">
    <source>
        <dbReference type="EMBL" id="KAH9378293.1"/>
    </source>
</evidence>
<evidence type="ECO:0000256" key="1">
    <source>
        <dbReference type="SAM" id="MobiDB-lite"/>
    </source>
</evidence>
<proteinExistence type="predicted"/>
<dbReference type="PROSITE" id="PS51885">
    <property type="entry name" value="NEPRILYSIN"/>
    <property type="match status" value="1"/>
</dbReference>
<dbReference type="Gene3D" id="3.40.390.10">
    <property type="entry name" value="Collagenase (Catalytic Domain)"/>
    <property type="match status" value="1"/>
</dbReference>
<dbReference type="GO" id="GO:0004222">
    <property type="term" value="F:metalloendopeptidase activity"/>
    <property type="evidence" value="ECO:0007669"/>
    <property type="project" value="InterPro"/>
</dbReference>
<feature type="region of interest" description="Disordered" evidence="1">
    <location>
        <begin position="83"/>
        <end position="175"/>
    </location>
</feature>
<dbReference type="Proteomes" id="UP000821853">
    <property type="component" value="Unassembled WGS sequence"/>
</dbReference>
<sequence length="445" mass="49409">MAGRTAASEDRLRDPQATATGRGRRSESEGAQLCRRATQAALGAAVVALAMINGALLTSYFAGSGTGDEAALRLFRWNWGNPDVTTPHEPGQLADTDSGRLDPENELVGALEGGPQRSAGGELDTAEEGERDDRKGGAGRRRTSSEQLPNVTSNLPLRSTRKQISKPKSPQSFRDARRIRLEESSARCSQPECLWYLHHMNTKLDRRVNPCDDFYGHVCGPRWFKPNAKPTFEAESIEKLMSCLDLNVRVQKRSPLRWVRNAVFLYQSCLKSNGSRAVRDKLFARLHRRHSSTTPPQTEAPAVIFPLGLQEIVPQLQSEYLEHVNVHPLARVYFAPTGGNGKGGARRYVPQVCSPELLLKRFFLLYPEQSERDYKRLIEKSLKDVLNPSKVAGKIVYIEQRLMNIVSGSCQRADGHGRGNSKLGERHAELVVAPLPQLVRGSIET</sequence>
<gene>
    <name evidence="2" type="ORF">HPB48_021372</name>
</gene>
<dbReference type="VEuPathDB" id="VectorBase:HLOH_059501"/>
<dbReference type="GO" id="GO:0016485">
    <property type="term" value="P:protein processing"/>
    <property type="evidence" value="ECO:0007669"/>
    <property type="project" value="TreeGrafter"/>
</dbReference>
<dbReference type="PANTHER" id="PTHR11733">
    <property type="entry name" value="ZINC METALLOPROTEASE FAMILY M13 NEPRILYSIN-RELATED"/>
    <property type="match status" value="1"/>
</dbReference>
<dbReference type="InterPro" id="IPR000718">
    <property type="entry name" value="Peptidase_M13"/>
</dbReference>
<dbReference type="PANTHER" id="PTHR11733:SF241">
    <property type="entry name" value="GH26575P-RELATED"/>
    <property type="match status" value="1"/>
</dbReference>
<dbReference type="SUPFAM" id="SSF55486">
    <property type="entry name" value="Metalloproteases ('zincins'), catalytic domain"/>
    <property type="match status" value="1"/>
</dbReference>
<accession>A0A9J6GS53</accession>
<feature type="compositionally biased region" description="Polar residues" evidence="1">
    <location>
        <begin position="145"/>
        <end position="157"/>
    </location>
</feature>
<dbReference type="AlphaFoldDB" id="A0A9J6GS53"/>
<protein>
    <submittedName>
        <fullName evidence="2">Uncharacterized protein</fullName>
    </submittedName>
</protein>
<dbReference type="EMBL" id="JABSTR010000008">
    <property type="protein sequence ID" value="KAH9378293.1"/>
    <property type="molecule type" value="Genomic_DNA"/>
</dbReference>
<dbReference type="Gene3D" id="1.10.1380.10">
    <property type="entry name" value="Neutral endopeptidase , domain2"/>
    <property type="match status" value="1"/>
</dbReference>
<reference evidence="2 3" key="1">
    <citation type="journal article" date="2020" name="Cell">
        <title>Large-Scale Comparative Analyses of Tick Genomes Elucidate Their Genetic Diversity and Vector Capacities.</title>
        <authorList>
            <consortium name="Tick Genome and Microbiome Consortium (TIGMIC)"/>
            <person name="Jia N."/>
            <person name="Wang J."/>
            <person name="Shi W."/>
            <person name="Du L."/>
            <person name="Sun Y."/>
            <person name="Zhan W."/>
            <person name="Jiang J.F."/>
            <person name="Wang Q."/>
            <person name="Zhang B."/>
            <person name="Ji P."/>
            <person name="Bell-Sakyi L."/>
            <person name="Cui X.M."/>
            <person name="Yuan T.T."/>
            <person name="Jiang B.G."/>
            <person name="Yang W.F."/>
            <person name="Lam T.T."/>
            <person name="Chang Q.C."/>
            <person name="Ding S.J."/>
            <person name="Wang X.J."/>
            <person name="Zhu J.G."/>
            <person name="Ruan X.D."/>
            <person name="Zhao L."/>
            <person name="Wei J.T."/>
            <person name="Ye R.Z."/>
            <person name="Que T.C."/>
            <person name="Du C.H."/>
            <person name="Zhou Y.H."/>
            <person name="Cheng J.X."/>
            <person name="Dai P.F."/>
            <person name="Guo W.B."/>
            <person name="Han X.H."/>
            <person name="Huang E.J."/>
            <person name="Li L.F."/>
            <person name="Wei W."/>
            <person name="Gao Y.C."/>
            <person name="Liu J.Z."/>
            <person name="Shao H.Z."/>
            <person name="Wang X."/>
            <person name="Wang C.C."/>
            <person name="Yang T.C."/>
            <person name="Huo Q.B."/>
            <person name="Li W."/>
            <person name="Chen H.Y."/>
            <person name="Chen S.E."/>
            <person name="Zhou L.G."/>
            <person name="Ni X.B."/>
            <person name="Tian J.H."/>
            <person name="Sheng Y."/>
            <person name="Liu T."/>
            <person name="Pan Y.S."/>
            <person name="Xia L.Y."/>
            <person name="Li J."/>
            <person name="Zhao F."/>
            <person name="Cao W.C."/>
        </authorList>
    </citation>
    <scope>NUCLEOTIDE SEQUENCE [LARGE SCALE GENOMIC DNA]</scope>
    <source>
        <strain evidence="2">HaeL-2018</strain>
    </source>
</reference>
<comment type="caution">
    <text evidence="2">The sequence shown here is derived from an EMBL/GenBank/DDBJ whole genome shotgun (WGS) entry which is preliminary data.</text>
</comment>
<name>A0A9J6GS53_HAELO</name>
<feature type="region of interest" description="Disordered" evidence="1">
    <location>
        <begin position="1"/>
        <end position="31"/>
    </location>
</feature>
<dbReference type="GO" id="GO:0005886">
    <property type="term" value="C:plasma membrane"/>
    <property type="evidence" value="ECO:0007669"/>
    <property type="project" value="TreeGrafter"/>
</dbReference>